<reference evidence="19" key="2">
    <citation type="journal article" date="2020" name="Biotechnol. Bioeng.">
        <title>Chromosome-scale scaffolds for the Chinese hamster reference genome assembly to facilitate the study of the CHO epigenome.</title>
        <authorList>
            <person name="Hilliard W."/>
            <person name="MacDonald M."/>
            <person name="Lee K.H."/>
        </authorList>
    </citation>
    <scope>NUCLEOTIDE SEQUENCE [LARGE SCALE GENOMIC DNA]</scope>
    <source>
        <strain evidence="19">17A/GY</strain>
    </source>
</reference>
<evidence type="ECO:0000256" key="14">
    <source>
        <dbReference type="ARBA" id="ARBA00079629"/>
    </source>
</evidence>
<dbReference type="SUPFAM" id="SSF50044">
    <property type="entry name" value="SH3-domain"/>
    <property type="match status" value="5"/>
</dbReference>
<evidence type="ECO:0000256" key="15">
    <source>
        <dbReference type="PROSITE-ProRule" id="PRU00192"/>
    </source>
</evidence>
<feature type="domain" description="PX" evidence="18">
    <location>
        <begin position="4"/>
        <end position="128"/>
    </location>
</feature>
<evidence type="ECO:0000259" key="18">
    <source>
        <dbReference type="PROSITE" id="PS50195"/>
    </source>
</evidence>
<keyword evidence="10" id="KW-0966">Cell projection</keyword>
<dbReference type="GO" id="GO:0016176">
    <property type="term" value="F:superoxide-generating NADPH oxidase activator activity"/>
    <property type="evidence" value="ECO:0007669"/>
    <property type="project" value="TreeGrafter"/>
</dbReference>
<sequence>MLAYCVQDATVVDVEKRRSPSKHYVYIINVTWSDSTSQTIYRRYSKFFDLQMQLLDKFPIEGGQKDPKQRIIPFLPGKILFRRSHIRDVAVKRLKPIDEYCRALVRLPPHISQCDEVFRFFEARPEDVNPPKEDYGSSKRKSGWWFVSTSEEQGWVPATYLEAQNGTRDDSDINTSKTGEVSKRRKAHLRRLDRRWTLGGMVNRQHSREEKYVTVQPYTSQSKDEIGFEKGVTVEVIRKNLEGWWYIRYLGKEGWAPASYLKKAKDDLPSRKKNLAGPVEIIGNIMEISNLLNKKASGEKEAPAEGEGSDAPITKKEISLPILCNASNGSALGVPERTTSKLAQGSPAVARIAPQRAQISSPNLRTRPPPRRESSLGFQLPKPPEPPSVEVEYYTIAEFQSCISDGISFRGGQKAEVIDKNSGGWWYVQIGEKEGWAPASYIDKRKKPNLSRRTSTLTRPKVPPPAPPSKPKETEENPGGACESQDSPLKLKYEEPEYDIPAFGSDSEPELSEEPTEDRASGDRRPAQPRRPSPASSLQRARFKVGESSEDVALEEETIYENEGFRPYTEDALSARGSSGDSDSPGSSSLSLAMKNSPKSGSPKSSSLLKLKAEKNAQAELGKNQSNVSFSSSITINATCSSSSSSSSSLSKNSGDTKPRSASDAGIRGTPKVGTKKDADVKAGLASCARAKPSVRPKPVLNRAESQSQEKMDIRSLRRQLRPTGQLRGGLKGSRSEDSELPPQTASEGSRRGSADVTPLAATGPPCVPRMEWEGQGTAYVTRSAYQKVQGSEISFPAGVEVHVLEKAESGWWYVRFGELEGWAPSHYLVPEENQQSDAAGKEPDSVKSTQNEGKSDSLEKIEKRVQALNTVNQSKRVTPPIPSKPPGGFGKTSGTVAVKMRNGVRQVAVRPQSVFVSPPPKDNNLSCALRRNESLTATDSLRGVRRNSSFSSARSAAAEAKGRLAERAASQGSESPLLPTQRNGIPISPVRPKPIEKSQFIHNNLKDVYISIADYEGDEETAGFQEGVSMEVLERNPNGWWYCQILDEVKPFKGWVPSNYLEKKN</sequence>
<evidence type="ECO:0000256" key="5">
    <source>
        <dbReference type="ARBA" id="ARBA00022490"/>
    </source>
</evidence>
<dbReference type="GO" id="GO:0010314">
    <property type="term" value="F:phosphatidylinositol-5-phosphate binding"/>
    <property type="evidence" value="ECO:0007669"/>
    <property type="project" value="UniProtKB-ARBA"/>
</dbReference>
<dbReference type="PROSITE" id="PS50195">
    <property type="entry name" value="PX"/>
    <property type="match status" value="1"/>
</dbReference>
<evidence type="ECO:0000256" key="13">
    <source>
        <dbReference type="ARBA" id="ARBA00077836"/>
    </source>
</evidence>
<evidence type="ECO:0000256" key="1">
    <source>
        <dbReference type="ARBA" id="ARBA00004188"/>
    </source>
</evidence>
<dbReference type="PANTHER" id="PTHR15706:SF2">
    <property type="entry name" value="SH3 AND PX DOMAIN-CONTAINING PROTEIN 2A"/>
    <property type="match status" value="1"/>
</dbReference>
<dbReference type="GO" id="GO:1902936">
    <property type="term" value="F:phosphatidylinositol bisphosphate binding"/>
    <property type="evidence" value="ECO:0007669"/>
    <property type="project" value="UniProtKB-ARBA"/>
</dbReference>
<dbReference type="InterPro" id="IPR036028">
    <property type="entry name" value="SH3-like_dom_sf"/>
</dbReference>
<feature type="compositionally biased region" description="Low complexity" evidence="16">
    <location>
        <begin position="638"/>
        <end position="654"/>
    </location>
</feature>
<feature type="compositionally biased region" description="Acidic residues" evidence="16">
    <location>
        <begin position="507"/>
        <end position="516"/>
    </location>
</feature>
<dbReference type="Proteomes" id="UP001108280">
    <property type="component" value="Chromosome 3"/>
</dbReference>
<comment type="function">
    <text evidence="11">Adapter protein involved in invadopodia and podosome formation, extracellular matrix degradation and invasiveness of some cancer cells. Binds matrix metalloproteinases (ADAMs), NADPH oxidases (NOXs) and phosphoinositides. Acts as an organizer protein that allows NOX1- or NOX3-dependent reactive oxygen species (ROS) generation and ROS localization. In association with ADAM12, mediates the neurotoxic effect of amyloid-beta peptide.</text>
</comment>
<feature type="region of interest" description="Disordered" evidence="16">
    <location>
        <begin position="444"/>
        <end position="613"/>
    </location>
</feature>
<keyword evidence="5" id="KW-0963">Cytoplasm</keyword>
<reference evidence="19" key="1">
    <citation type="journal article" date="2018" name="Biotechnol. Bioeng.">
        <title>A reference genome of the Chinese hamster based on a hybrid assembly strategy.</title>
        <authorList>
            <person name="Rupp O."/>
            <person name="MacDonald M.L."/>
            <person name="Li S."/>
            <person name="Dhiman H."/>
            <person name="Polson S."/>
            <person name="Griep S."/>
            <person name="Heffner K."/>
            <person name="Hernandez I."/>
            <person name="Brinkrolf K."/>
            <person name="Jadhav V."/>
            <person name="Samoudi M."/>
            <person name="Hao H."/>
            <person name="Kingham B."/>
            <person name="Goesmann A."/>
            <person name="Betenbaugh M.J."/>
            <person name="Lewis N.E."/>
            <person name="Borth N."/>
            <person name="Lee K.H."/>
        </authorList>
    </citation>
    <scope>NUCLEOTIDE SEQUENCE [LARGE SCALE GENOMIC DNA]</scope>
    <source>
        <strain evidence="19">17A/GY</strain>
    </source>
</reference>
<evidence type="ECO:0000256" key="7">
    <source>
        <dbReference type="ARBA" id="ARBA00022737"/>
    </source>
</evidence>
<evidence type="ECO:0000256" key="12">
    <source>
        <dbReference type="ARBA" id="ARBA00077204"/>
    </source>
</evidence>
<dbReference type="Gene3D" id="2.30.30.40">
    <property type="entry name" value="SH3 Domains"/>
    <property type="match status" value="5"/>
</dbReference>
<dbReference type="CDD" id="cd12020">
    <property type="entry name" value="SH3_Tks5_5"/>
    <property type="match status" value="1"/>
</dbReference>
<evidence type="ECO:0000256" key="16">
    <source>
        <dbReference type="SAM" id="MobiDB-lite"/>
    </source>
</evidence>
<dbReference type="FunFam" id="2.30.30.40:FF:000020">
    <property type="entry name" value="SH3 and PX domain-containing protein 2A"/>
    <property type="match status" value="1"/>
</dbReference>
<dbReference type="PROSITE" id="PS50002">
    <property type="entry name" value="SH3"/>
    <property type="match status" value="4"/>
</dbReference>
<dbReference type="InterPro" id="IPR037961">
    <property type="entry name" value="SH3PXD2_PX"/>
</dbReference>
<dbReference type="FunFam" id="2.30.30.40:FF:000194">
    <property type="entry name" value="SH3 and PX domains 2A"/>
    <property type="match status" value="1"/>
</dbReference>
<name>A0A9J7JKL9_CRIGR</name>
<evidence type="ECO:0000256" key="10">
    <source>
        <dbReference type="ARBA" id="ARBA00023273"/>
    </source>
</evidence>
<dbReference type="PANTHER" id="PTHR15706">
    <property type="entry name" value="SH3 MULTIPLE DOMAIN"/>
    <property type="match status" value="1"/>
</dbReference>
<feature type="region of interest" description="Disordered" evidence="16">
    <location>
        <begin position="355"/>
        <end position="385"/>
    </location>
</feature>
<dbReference type="InterPro" id="IPR035454">
    <property type="entry name" value="SH3PXD2A_SH3_5"/>
</dbReference>
<dbReference type="FunFam" id="3.30.1520.10:FF:000005">
    <property type="entry name" value="SH3 and PX domain-containing protein 2B"/>
    <property type="match status" value="1"/>
</dbReference>
<dbReference type="FunFam" id="2.30.30.40:FF:000031">
    <property type="entry name" value="SH3 and PX domain-containing protein 2A"/>
    <property type="match status" value="1"/>
</dbReference>
<feature type="compositionally biased region" description="Basic and acidic residues" evidence="16">
    <location>
        <begin position="517"/>
        <end position="526"/>
    </location>
</feature>
<evidence type="ECO:0000256" key="6">
    <source>
        <dbReference type="ARBA" id="ARBA00022553"/>
    </source>
</evidence>
<dbReference type="GO" id="GO:0070273">
    <property type="term" value="F:phosphatidylinositol-4-phosphate binding"/>
    <property type="evidence" value="ECO:0007669"/>
    <property type="project" value="UniProtKB-ARBA"/>
</dbReference>
<accession>A0A9J7JKL9</accession>
<dbReference type="InterPro" id="IPR051228">
    <property type="entry name" value="NADPH_Oxidase/PX-Domain"/>
</dbReference>
<dbReference type="InterPro" id="IPR035449">
    <property type="entry name" value="SH3PXD2A_SH3_3"/>
</dbReference>
<evidence type="ECO:0000259" key="17">
    <source>
        <dbReference type="PROSITE" id="PS50002"/>
    </source>
</evidence>
<feature type="domain" description="SH3" evidence="17">
    <location>
        <begin position="1005"/>
        <end position="1066"/>
    </location>
</feature>
<dbReference type="AlphaFoldDB" id="A0A9J7JKL9"/>
<dbReference type="InterPro" id="IPR035452">
    <property type="entry name" value="SH3PXD2A_SH3_2"/>
</dbReference>
<keyword evidence="19" id="KW-1185">Reference proteome</keyword>
<dbReference type="InterPro" id="IPR035453">
    <property type="entry name" value="SH3PXD2A_SH3_4"/>
</dbReference>
<keyword evidence="6" id="KW-0597">Phosphoprotein</keyword>
<dbReference type="RefSeq" id="XP_027262874.1">
    <property type="nucleotide sequence ID" value="XM_027407073.2"/>
</dbReference>
<dbReference type="GO" id="GO:0042554">
    <property type="term" value="P:superoxide anion generation"/>
    <property type="evidence" value="ECO:0007669"/>
    <property type="project" value="TreeGrafter"/>
</dbReference>
<evidence type="ECO:0000313" key="19">
    <source>
        <dbReference type="Proteomes" id="UP001108280"/>
    </source>
</evidence>
<dbReference type="FunFam" id="2.30.30.40:FF:000042">
    <property type="entry name" value="SH3 and PX domain-containing protein 2A"/>
    <property type="match status" value="1"/>
</dbReference>
<dbReference type="CDD" id="cd06888">
    <property type="entry name" value="PX_FISH"/>
    <property type="match status" value="1"/>
</dbReference>
<dbReference type="CDD" id="cd12077">
    <property type="entry name" value="SH3_Tks5_2"/>
    <property type="match status" value="1"/>
</dbReference>
<feature type="domain" description="SH3" evidence="17">
    <location>
        <begin position="775"/>
        <end position="834"/>
    </location>
</feature>
<keyword evidence="4 15" id="KW-0728">SH3 domain</keyword>
<feature type="domain" description="SH3" evidence="17">
    <location>
        <begin position="388"/>
        <end position="447"/>
    </location>
</feature>
<feature type="compositionally biased region" description="Polar residues" evidence="16">
    <location>
        <begin position="971"/>
        <end position="984"/>
    </location>
</feature>
<keyword evidence="8" id="KW-0965">Cell junction</keyword>
<feature type="domain" description="SH3" evidence="17">
    <location>
        <begin position="207"/>
        <end position="266"/>
    </location>
</feature>
<dbReference type="InterPro" id="IPR001683">
    <property type="entry name" value="PX_dom"/>
</dbReference>
<dbReference type="Pfam" id="PF00018">
    <property type="entry name" value="SH3_1"/>
    <property type="match status" value="3"/>
</dbReference>
<evidence type="ECO:0000256" key="11">
    <source>
        <dbReference type="ARBA" id="ARBA00053383"/>
    </source>
</evidence>
<protein>
    <recommendedName>
        <fullName evidence="13">Five SH3 domain-containing protein</fullName>
    </recommendedName>
    <alternativeName>
        <fullName evidence="14">SH3 multiple domains protein 1</fullName>
    </alternativeName>
    <alternativeName>
        <fullName evidence="12">Tyrosine kinase substrate with five SH3 domains</fullName>
    </alternativeName>
</protein>
<feature type="compositionally biased region" description="Acidic residues" evidence="16">
    <location>
        <begin position="548"/>
        <end position="560"/>
    </location>
</feature>
<gene>
    <name evidence="20" type="primary">Sh3pxd2a</name>
</gene>
<feature type="region of interest" description="Disordered" evidence="16">
    <location>
        <begin position="834"/>
        <end position="860"/>
    </location>
</feature>
<comment type="similarity">
    <text evidence="3">Belongs to the SH3PXD2 family.</text>
</comment>
<dbReference type="CDD" id="cd12019">
    <property type="entry name" value="SH3_Tks5_4"/>
    <property type="match status" value="1"/>
</dbReference>
<dbReference type="GeneID" id="100754839"/>
<feature type="region of interest" description="Disordered" evidence="16">
    <location>
        <begin position="638"/>
        <end position="772"/>
    </location>
</feature>
<dbReference type="Pfam" id="PF00787">
    <property type="entry name" value="PX"/>
    <property type="match status" value="1"/>
</dbReference>
<dbReference type="Gene3D" id="3.30.1520.10">
    <property type="entry name" value="Phox-like domain"/>
    <property type="match status" value="1"/>
</dbReference>
<evidence type="ECO:0000313" key="20">
    <source>
        <dbReference type="RefSeq" id="XP_027262874.1"/>
    </source>
</evidence>
<keyword evidence="7" id="KW-0677">Repeat</keyword>
<dbReference type="SMART" id="SM00312">
    <property type="entry name" value="PX"/>
    <property type="match status" value="1"/>
</dbReference>
<evidence type="ECO:0000256" key="2">
    <source>
        <dbReference type="ARBA" id="ARBA00004496"/>
    </source>
</evidence>
<keyword evidence="9" id="KW-0175">Coiled coil</keyword>
<dbReference type="GO" id="GO:0032266">
    <property type="term" value="F:phosphatidylinositol-3-phosphate binding"/>
    <property type="evidence" value="ECO:0007669"/>
    <property type="project" value="UniProtKB-ARBA"/>
</dbReference>
<feature type="region of interest" description="Disordered" evidence="16">
    <location>
        <begin position="962"/>
        <end position="992"/>
    </location>
</feature>
<dbReference type="CTD" id="9644"/>
<dbReference type="SMART" id="SM00326">
    <property type="entry name" value="SH3"/>
    <property type="match status" value="4"/>
</dbReference>
<dbReference type="GO" id="GO:0002102">
    <property type="term" value="C:podosome"/>
    <property type="evidence" value="ECO:0007669"/>
    <property type="project" value="UniProtKB-SubCell"/>
</dbReference>
<dbReference type="CDD" id="cd12079">
    <property type="entry name" value="SH3_Tks5_3"/>
    <property type="match status" value="1"/>
</dbReference>
<comment type="subcellular location">
    <subcellularLocation>
        <location evidence="1">Cell projection</location>
        <location evidence="1">Podosome</location>
    </subcellularLocation>
    <subcellularLocation>
        <location evidence="2">Cytoplasm</location>
    </subcellularLocation>
</comment>
<proteinExistence type="inferred from homology"/>
<evidence type="ECO:0000256" key="8">
    <source>
        <dbReference type="ARBA" id="ARBA00022949"/>
    </source>
</evidence>
<dbReference type="InterPro" id="IPR001452">
    <property type="entry name" value="SH3_domain"/>
</dbReference>
<feature type="compositionally biased region" description="Low complexity" evidence="16">
    <location>
        <begin position="571"/>
        <end position="610"/>
    </location>
</feature>
<reference evidence="20" key="3">
    <citation type="submission" date="2025-08" db="UniProtKB">
        <authorList>
            <consortium name="RefSeq"/>
        </authorList>
    </citation>
    <scope>IDENTIFICATION</scope>
    <source>
        <strain evidence="20">17A/GY</strain>
        <tissue evidence="20">Liver</tissue>
    </source>
</reference>
<organism evidence="19 20">
    <name type="scientific">Cricetulus griseus</name>
    <name type="common">Chinese hamster</name>
    <name type="synonym">Cricetulus barabensis griseus</name>
    <dbReference type="NCBI Taxonomy" id="10029"/>
    <lineage>
        <taxon>Eukaryota</taxon>
        <taxon>Metazoa</taxon>
        <taxon>Chordata</taxon>
        <taxon>Craniata</taxon>
        <taxon>Vertebrata</taxon>
        <taxon>Euteleostomi</taxon>
        <taxon>Mammalia</taxon>
        <taxon>Eutheria</taxon>
        <taxon>Euarchontoglires</taxon>
        <taxon>Glires</taxon>
        <taxon>Rodentia</taxon>
        <taxon>Myomorpha</taxon>
        <taxon>Muroidea</taxon>
        <taxon>Cricetidae</taxon>
        <taxon>Cricetinae</taxon>
        <taxon>Cricetulus</taxon>
    </lineage>
</organism>
<evidence type="ECO:0000256" key="3">
    <source>
        <dbReference type="ARBA" id="ARBA00009628"/>
    </source>
</evidence>
<evidence type="ECO:0000256" key="9">
    <source>
        <dbReference type="ARBA" id="ARBA00023054"/>
    </source>
</evidence>
<dbReference type="SUPFAM" id="SSF64268">
    <property type="entry name" value="PX domain"/>
    <property type="match status" value="1"/>
</dbReference>
<evidence type="ECO:0000256" key="4">
    <source>
        <dbReference type="ARBA" id="ARBA00022443"/>
    </source>
</evidence>
<dbReference type="InterPro" id="IPR036871">
    <property type="entry name" value="PX_dom_sf"/>
</dbReference>
<dbReference type="GO" id="GO:0005737">
    <property type="term" value="C:cytoplasm"/>
    <property type="evidence" value="ECO:0007669"/>
    <property type="project" value="UniProtKB-SubCell"/>
</dbReference>